<dbReference type="AlphaFoldDB" id="A0A7X0MLF6"/>
<sequence>MTINEFTAFKHTKASFAADMRQCGRIRLASLTYYRSLEGAAKDVEDPLEGTGLVDLSGHYPPPSGGGYDLFIGGEDAQSTFQFIAACQQYPDLKGRDLVVAAIRESFGIDASESNIVIDVSGITLVQECPPLYVFSMSLRDDAGMFDNPDTLDVYDTVVTIPDYRRLADAILEYAPSIEQVTVAKVIYEPRSITAAQGNLLVHPFRKDTRFAWQEEVRLIAVPNGTISDHLFVEGPNIAKAFGGD</sequence>
<proteinExistence type="predicted"/>
<protein>
    <submittedName>
        <fullName evidence="1">Uncharacterized protein</fullName>
    </submittedName>
</protein>
<accession>A0A7X0MLF6</accession>
<evidence type="ECO:0000313" key="1">
    <source>
        <dbReference type="EMBL" id="MBB6503194.1"/>
    </source>
</evidence>
<name>A0A7X0MLF6_9SPHN</name>
<comment type="caution">
    <text evidence="1">The sequence shown here is derived from an EMBL/GenBank/DDBJ whole genome shotgun (WGS) entry which is preliminary data.</text>
</comment>
<gene>
    <name evidence="1" type="ORF">F4693_000143</name>
</gene>
<evidence type="ECO:0000313" key="2">
    <source>
        <dbReference type="Proteomes" id="UP000522313"/>
    </source>
</evidence>
<reference evidence="1 2" key="2">
    <citation type="submission" date="2020-08" db="EMBL/GenBank/DDBJ databases">
        <authorList>
            <person name="Partida-Martinez L."/>
            <person name="Huntemann M."/>
            <person name="Clum A."/>
            <person name="Wang J."/>
            <person name="Palaniappan K."/>
            <person name="Ritter S."/>
            <person name="Chen I.-M."/>
            <person name="Stamatis D."/>
            <person name="Reddy T."/>
            <person name="O'Malley R."/>
            <person name="Daum C."/>
            <person name="Shapiro N."/>
            <person name="Ivanova N."/>
            <person name="Kyrpides N."/>
            <person name="Woyke T."/>
        </authorList>
    </citation>
    <scope>NUCLEOTIDE SEQUENCE [LARGE SCALE GENOMIC DNA]</scope>
    <source>
        <strain evidence="1 2">AS3.13</strain>
    </source>
</reference>
<dbReference type="EMBL" id="JACHBT010000001">
    <property type="protein sequence ID" value="MBB6503194.1"/>
    <property type="molecule type" value="Genomic_DNA"/>
</dbReference>
<reference evidence="1 2" key="1">
    <citation type="submission" date="2020-08" db="EMBL/GenBank/DDBJ databases">
        <title>The Agave Microbiome: Exploring the role of microbial communities in plant adaptations to desert environments.</title>
        <authorList>
            <person name="Partida-Martinez L.P."/>
        </authorList>
    </citation>
    <scope>NUCLEOTIDE SEQUENCE [LARGE SCALE GENOMIC DNA]</scope>
    <source>
        <strain evidence="1 2">AS3.13</strain>
    </source>
</reference>
<dbReference type="RefSeq" id="WP_184503746.1">
    <property type="nucleotide sequence ID" value="NZ_JACHBT010000001.1"/>
</dbReference>
<dbReference type="Proteomes" id="UP000522313">
    <property type="component" value="Unassembled WGS sequence"/>
</dbReference>
<organism evidence="1 2">
    <name type="scientific">Sphingomonas endophytica</name>
    <dbReference type="NCBI Taxonomy" id="869719"/>
    <lineage>
        <taxon>Bacteria</taxon>
        <taxon>Pseudomonadati</taxon>
        <taxon>Pseudomonadota</taxon>
        <taxon>Alphaproteobacteria</taxon>
        <taxon>Sphingomonadales</taxon>
        <taxon>Sphingomonadaceae</taxon>
        <taxon>Sphingomonas</taxon>
    </lineage>
</organism>